<dbReference type="InterPro" id="IPR003599">
    <property type="entry name" value="Ig_sub"/>
</dbReference>
<feature type="domain" description="Immunoglobulin" evidence="3">
    <location>
        <begin position="63"/>
        <end position="164"/>
    </location>
</feature>
<evidence type="ECO:0000256" key="1">
    <source>
        <dbReference type="SAM" id="SignalP"/>
    </source>
</evidence>
<dbReference type="SMART" id="SM00406">
    <property type="entry name" value="IGv"/>
    <property type="match status" value="1"/>
</dbReference>
<evidence type="ECO:0000313" key="5">
    <source>
        <dbReference type="Proteomes" id="UP000694564"/>
    </source>
</evidence>
<evidence type="ECO:0008006" key="6">
    <source>
        <dbReference type="Google" id="ProtNLM"/>
    </source>
</evidence>
<dbReference type="InterPro" id="IPR036179">
    <property type="entry name" value="Ig-like_dom_sf"/>
</dbReference>
<dbReference type="Gene3D" id="2.60.40.10">
    <property type="entry name" value="Immunoglobulins"/>
    <property type="match status" value="1"/>
</dbReference>
<dbReference type="InterPro" id="IPR050150">
    <property type="entry name" value="IgV_Light_Chain"/>
</dbReference>
<feature type="domain" description="Immunoglobulin V-set" evidence="2">
    <location>
        <begin position="73"/>
        <end position="149"/>
    </location>
</feature>
<name>A0A8D2D4K5_SCIVU</name>
<organism evidence="4 5">
    <name type="scientific">Sciurus vulgaris</name>
    <name type="common">Eurasian red squirrel</name>
    <dbReference type="NCBI Taxonomy" id="55149"/>
    <lineage>
        <taxon>Eukaryota</taxon>
        <taxon>Metazoa</taxon>
        <taxon>Chordata</taxon>
        <taxon>Craniata</taxon>
        <taxon>Vertebrata</taxon>
        <taxon>Euteleostomi</taxon>
        <taxon>Mammalia</taxon>
        <taxon>Eutheria</taxon>
        <taxon>Euarchontoglires</taxon>
        <taxon>Glires</taxon>
        <taxon>Rodentia</taxon>
        <taxon>Sciuromorpha</taxon>
        <taxon>Sciuridae</taxon>
        <taxon>Sciurinae</taxon>
        <taxon>Sciurini</taxon>
        <taxon>Sciurus</taxon>
    </lineage>
</organism>
<sequence>MVWTPLLLLLLSQCTGRDRLQRPKADPQPGSLFCDSDPQATTPWLCSLSKTMLQPTQHFCTQPPYLSASLGSTARLTCTLSSNLSKSMYWYQQKLGSPPSCTCTSDSDKQLRPGVPSRFSESKDASTNPALLHISELQPEDEANYYYQVYKSSAYQSEGEIHQDDNS</sequence>
<dbReference type="AlphaFoldDB" id="A0A8D2D4K5"/>
<dbReference type="InterPro" id="IPR013783">
    <property type="entry name" value="Ig-like_fold"/>
</dbReference>
<keyword evidence="1" id="KW-0732">Signal</keyword>
<evidence type="ECO:0000259" key="3">
    <source>
        <dbReference type="SMART" id="SM00409"/>
    </source>
</evidence>
<feature type="signal peptide" evidence="1">
    <location>
        <begin position="1"/>
        <end position="16"/>
    </location>
</feature>
<dbReference type="Pfam" id="PF07686">
    <property type="entry name" value="V-set"/>
    <property type="match status" value="1"/>
</dbReference>
<protein>
    <recommendedName>
        <fullName evidence="6">Ig-like domain-containing protein</fullName>
    </recommendedName>
</protein>
<dbReference type="Proteomes" id="UP000694564">
    <property type="component" value="Chromosome 8"/>
</dbReference>
<dbReference type="SUPFAM" id="SSF48726">
    <property type="entry name" value="Immunoglobulin"/>
    <property type="match status" value="1"/>
</dbReference>
<dbReference type="InterPro" id="IPR013106">
    <property type="entry name" value="Ig_V-set"/>
</dbReference>
<evidence type="ECO:0000313" key="4">
    <source>
        <dbReference type="Ensembl" id="ENSSVLP00005019398.1"/>
    </source>
</evidence>
<accession>A0A8D2D4K5</accession>
<dbReference type="Ensembl" id="ENSSVLT00005021607.1">
    <property type="protein sequence ID" value="ENSSVLP00005019398.1"/>
    <property type="gene ID" value="ENSSVLG00005015508.1"/>
</dbReference>
<reference evidence="4" key="2">
    <citation type="submission" date="2025-09" db="UniProtKB">
        <authorList>
            <consortium name="Ensembl"/>
        </authorList>
    </citation>
    <scope>IDENTIFICATION</scope>
</reference>
<reference evidence="4" key="1">
    <citation type="submission" date="2025-08" db="UniProtKB">
        <authorList>
            <consortium name="Ensembl"/>
        </authorList>
    </citation>
    <scope>IDENTIFICATION</scope>
</reference>
<dbReference type="SMART" id="SM00409">
    <property type="entry name" value="IG"/>
    <property type="match status" value="1"/>
</dbReference>
<dbReference type="OrthoDB" id="9537349at2759"/>
<dbReference type="PANTHER" id="PTHR23267">
    <property type="entry name" value="IMMUNOGLOBULIN LIGHT CHAIN"/>
    <property type="match status" value="1"/>
</dbReference>
<feature type="chain" id="PRO_5034284705" description="Ig-like domain-containing protein" evidence="1">
    <location>
        <begin position="17"/>
        <end position="167"/>
    </location>
</feature>
<proteinExistence type="predicted"/>
<dbReference type="GeneTree" id="ENSGT00940000161517"/>
<keyword evidence="5" id="KW-1185">Reference proteome</keyword>
<evidence type="ECO:0000259" key="2">
    <source>
        <dbReference type="SMART" id="SM00406"/>
    </source>
</evidence>